<reference evidence="2 3" key="1">
    <citation type="journal article" date="2011" name="Syst. Appl. Microbiol.">
        <title>Defluviimonas denitrificans gen. nov., sp. nov., and Pararhodobacter aggregans gen. nov., sp. nov., non-phototrophic Rhodobacteraceae from the biofilter of a marine aquaculture.</title>
        <authorList>
            <person name="Foesel B.U."/>
            <person name="Drake H.L."/>
            <person name="Schramm A."/>
        </authorList>
    </citation>
    <scope>NUCLEOTIDE SEQUENCE [LARGE SCALE GENOMIC DNA]</scope>
    <source>
        <strain evidence="2 3">D1-19</strain>
    </source>
</reference>
<comment type="caution">
    <text evidence="2">The sequence shown here is derived from an EMBL/GenBank/DDBJ whole genome shotgun (WGS) entry which is preliminary data.</text>
</comment>
<evidence type="ECO:0000313" key="3">
    <source>
        <dbReference type="Proteomes" id="UP000244810"/>
    </source>
</evidence>
<protein>
    <recommendedName>
        <fullName evidence="1">Rhamnogalacturonase A/B/Epimerase-like pectate lyase domain-containing protein</fullName>
    </recommendedName>
</protein>
<dbReference type="Proteomes" id="UP000244810">
    <property type="component" value="Unassembled WGS sequence"/>
</dbReference>
<dbReference type="OrthoDB" id="7749009at2"/>
<feature type="domain" description="Rhamnogalacturonase A/B/Epimerase-like pectate lyase" evidence="1">
    <location>
        <begin position="187"/>
        <end position="246"/>
    </location>
</feature>
<organism evidence="2 3">
    <name type="scientific">Pararhodobacter aggregans</name>
    <dbReference type="NCBI Taxonomy" id="404875"/>
    <lineage>
        <taxon>Bacteria</taxon>
        <taxon>Pseudomonadati</taxon>
        <taxon>Pseudomonadota</taxon>
        <taxon>Alphaproteobacteria</taxon>
        <taxon>Rhodobacterales</taxon>
        <taxon>Paracoccaceae</taxon>
        <taxon>Pararhodobacter</taxon>
    </lineage>
</organism>
<dbReference type="SUPFAM" id="SSF51126">
    <property type="entry name" value="Pectin lyase-like"/>
    <property type="match status" value="1"/>
</dbReference>
<dbReference type="AlphaFoldDB" id="A0A2T7UU71"/>
<evidence type="ECO:0000313" key="2">
    <source>
        <dbReference type="EMBL" id="PVE48277.1"/>
    </source>
</evidence>
<dbReference type="InterPro" id="IPR024535">
    <property type="entry name" value="RHGA/B-epi-like_pectate_lyase"/>
</dbReference>
<proteinExistence type="predicted"/>
<dbReference type="InterPro" id="IPR012334">
    <property type="entry name" value="Pectin_lyas_fold"/>
</dbReference>
<sequence>MNKAVTEGLILMPPPFADGLSVWSSGDGTPGSATYDGAPNAAYVPSDPDFEGCLELLKTQSTQKLRWKGNTPVINGLYLRVSARVKAMSGALPSVRIAGFAATAGDGAVPGAVVSGPSTALTTYGQVVEVSAIIATASRTGVAMNWAGAHHGHVGLDLTGANGGVVRIDDISVEDVTSYWLRDMMDWVDVRDYGAIGNGSTDDYAAFVAASNAAEASGRSLLVSEGNYYIGQTLTIEAPVRFQGHLSMPGGARLQLSKSFDFPTYAAAFNSEGLGLRKGLEALFWYTDHDTFDLKGRRILLDAPIDLAETTGLTSYAIRRVLKNGLIEANETSAWNTVTVTSQATYSTSQSYVLTGVTNVANIPVGSRVEGAGVGREIYVRSRNVSAQTLQLSQPLYDAVGTQTFTFRRFQYILDMSGFGTLERFEIDSVEFQCKGICSTLNLSTDGPIFTLRNCTFNRPKDKAITSIDRGCQGMLVDNCIFLSAESPDRSQDRTSIALNVNANDVKLRSNLVQRFAKFAVMGGGYHLIEGNHFYHGDNESNAVRQSGLVFAAPNTVSTFTGNYVDNTFIEHTNEYDSTPNWSGEYSFGGLSITSNVFLVSNVISSFRFVVVKPYGTGHFLSGQVVTGNVFRAVNASPTRPDAVNTSIADLDYSRFRNVVWQENTYNGITIQPESPMTLRYNQSSAAANWTIGTDGRLPFDGWARTVSALVMEGQPNSATNEVRTAMPYVMIQQGSNKNEVRLTWPSATRGRAVVTIRVDNPL</sequence>
<keyword evidence="3" id="KW-1185">Reference proteome</keyword>
<dbReference type="Pfam" id="PF12708">
    <property type="entry name" value="Pect-lyase_RHGA_epim"/>
    <property type="match status" value="1"/>
</dbReference>
<dbReference type="Gene3D" id="2.160.20.10">
    <property type="entry name" value="Single-stranded right-handed beta-helix, Pectin lyase-like"/>
    <property type="match status" value="1"/>
</dbReference>
<dbReference type="EMBL" id="QDDR01000002">
    <property type="protein sequence ID" value="PVE48277.1"/>
    <property type="molecule type" value="Genomic_DNA"/>
</dbReference>
<evidence type="ECO:0000259" key="1">
    <source>
        <dbReference type="Pfam" id="PF12708"/>
    </source>
</evidence>
<name>A0A2T7UU71_9RHOB</name>
<dbReference type="InterPro" id="IPR011050">
    <property type="entry name" value="Pectin_lyase_fold/virulence"/>
</dbReference>
<gene>
    <name evidence="2" type="ORF">DDE23_04135</name>
</gene>
<accession>A0A2T7UU71</accession>
<dbReference type="RefSeq" id="WP_107750836.1">
    <property type="nucleotide sequence ID" value="NZ_QBKF01000002.1"/>
</dbReference>